<protein>
    <submittedName>
        <fullName evidence="1">Uncharacterized protein</fullName>
    </submittedName>
</protein>
<sequence>MNAIKDTFLHYRFLSNTFAAILPIDEDLAGVSY</sequence>
<dbReference type="EMBL" id="UINC01024113">
    <property type="protein sequence ID" value="SVA97132.1"/>
    <property type="molecule type" value="Genomic_DNA"/>
</dbReference>
<gene>
    <name evidence="1" type="ORF">METZ01_LOCUS149986</name>
</gene>
<dbReference type="AlphaFoldDB" id="A0A382A7Q4"/>
<name>A0A382A7Q4_9ZZZZ</name>
<reference evidence="1" key="1">
    <citation type="submission" date="2018-05" db="EMBL/GenBank/DDBJ databases">
        <authorList>
            <person name="Lanie J.A."/>
            <person name="Ng W.-L."/>
            <person name="Kazmierczak K.M."/>
            <person name="Andrzejewski T.M."/>
            <person name="Davidsen T.M."/>
            <person name="Wayne K.J."/>
            <person name="Tettelin H."/>
            <person name="Glass J.I."/>
            <person name="Rusch D."/>
            <person name="Podicherti R."/>
            <person name="Tsui H.-C.T."/>
            <person name="Winkler M.E."/>
        </authorList>
    </citation>
    <scope>NUCLEOTIDE SEQUENCE</scope>
</reference>
<proteinExistence type="predicted"/>
<accession>A0A382A7Q4</accession>
<evidence type="ECO:0000313" key="1">
    <source>
        <dbReference type="EMBL" id="SVA97132.1"/>
    </source>
</evidence>
<organism evidence="1">
    <name type="scientific">marine metagenome</name>
    <dbReference type="NCBI Taxonomy" id="408172"/>
    <lineage>
        <taxon>unclassified sequences</taxon>
        <taxon>metagenomes</taxon>
        <taxon>ecological metagenomes</taxon>
    </lineage>
</organism>